<feature type="region of interest" description="Disordered" evidence="1">
    <location>
        <begin position="25"/>
        <end position="51"/>
    </location>
</feature>
<organism evidence="2 3">
    <name type="scientific">Egretta garzetta</name>
    <name type="common">Little egret</name>
    <dbReference type="NCBI Taxonomy" id="188379"/>
    <lineage>
        <taxon>Eukaryota</taxon>
        <taxon>Metazoa</taxon>
        <taxon>Chordata</taxon>
        <taxon>Craniata</taxon>
        <taxon>Vertebrata</taxon>
        <taxon>Euteleostomi</taxon>
        <taxon>Archelosauria</taxon>
        <taxon>Archosauria</taxon>
        <taxon>Dinosauria</taxon>
        <taxon>Saurischia</taxon>
        <taxon>Theropoda</taxon>
        <taxon>Coelurosauria</taxon>
        <taxon>Aves</taxon>
        <taxon>Neognathae</taxon>
        <taxon>Neoaves</taxon>
        <taxon>Aequornithes</taxon>
        <taxon>Pelecaniformes</taxon>
        <taxon>Ardeidae</taxon>
        <taxon>Egretta</taxon>
    </lineage>
</organism>
<feature type="non-terminal residue" evidence="2">
    <location>
        <position position="77"/>
    </location>
</feature>
<feature type="compositionally biased region" description="Basic and acidic residues" evidence="1">
    <location>
        <begin position="42"/>
        <end position="51"/>
    </location>
</feature>
<gene>
    <name evidence="2" type="ORF">Z169_06922</name>
</gene>
<protein>
    <submittedName>
        <fullName evidence="2">Uncharacterized protein</fullName>
    </submittedName>
</protein>
<evidence type="ECO:0000256" key="1">
    <source>
        <dbReference type="SAM" id="MobiDB-lite"/>
    </source>
</evidence>
<dbReference type="EMBL" id="KK500937">
    <property type="protein sequence ID" value="KFP11752.1"/>
    <property type="molecule type" value="Genomic_DNA"/>
</dbReference>
<sequence length="77" mass="9010">MSYHYNEAFENPDYHISETLEIDRRRSSQKNLFSHQTPYDSSLHDSYGEYSGREQDYPLAIPMASMRPGSEYSKSLP</sequence>
<feature type="compositionally biased region" description="Polar residues" evidence="1">
    <location>
        <begin position="29"/>
        <end position="40"/>
    </location>
</feature>
<dbReference type="AlphaFoldDB" id="A0A091ITU0"/>
<evidence type="ECO:0000313" key="3">
    <source>
        <dbReference type="Proteomes" id="UP000053119"/>
    </source>
</evidence>
<reference evidence="2 3" key="1">
    <citation type="submission" date="2014-04" db="EMBL/GenBank/DDBJ databases">
        <title>Genome evolution of avian class.</title>
        <authorList>
            <person name="Zhang G."/>
            <person name="Li C."/>
        </authorList>
    </citation>
    <scope>NUCLEOTIDE SEQUENCE [LARGE SCALE GENOMIC DNA]</scope>
    <source>
        <strain evidence="2">BGI_Z169</strain>
    </source>
</reference>
<dbReference type="Proteomes" id="UP000053119">
    <property type="component" value="Unassembled WGS sequence"/>
</dbReference>
<accession>A0A091ITU0</accession>
<keyword evidence="3" id="KW-1185">Reference proteome</keyword>
<evidence type="ECO:0000313" key="2">
    <source>
        <dbReference type="EMBL" id="KFP11752.1"/>
    </source>
</evidence>
<name>A0A091ITU0_EGRGA</name>
<proteinExistence type="predicted"/>